<dbReference type="AlphaFoldDB" id="K3X7E1"/>
<dbReference type="SUPFAM" id="SSF103481">
    <property type="entry name" value="Multidrug resistance efflux transporter EmrE"/>
    <property type="match status" value="1"/>
</dbReference>
<evidence type="ECO:0000256" key="1">
    <source>
        <dbReference type="ARBA" id="ARBA00004141"/>
    </source>
</evidence>
<feature type="transmembrane region" description="Helical" evidence="5">
    <location>
        <begin position="149"/>
        <end position="168"/>
    </location>
</feature>
<reference evidence="6" key="3">
    <citation type="submission" date="2015-02" db="UniProtKB">
        <authorList>
            <consortium name="EnsemblProtists"/>
        </authorList>
    </citation>
    <scope>IDENTIFICATION</scope>
    <source>
        <strain evidence="6">DAOM BR144</strain>
    </source>
</reference>
<dbReference type="PANTHER" id="PTHR12570">
    <property type="match status" value="1"/>
</dbReference>
<evidence type="ECO:0000256" key="5">
    <source>
        <dbReference type="SAM" id="Phobius"/>
    </source>
</evidence>
<dbReference type="VEuPathDB" id="FungiDB:PYU1_G013113"/>
<dbReference type="InParanoid" id="K3X7E1"/>
<name>K3X7E1_GLOUD</name>
<evidence type="ECO:0000256" key="3">
    <source>
        <dbReference type="ARBA" id="ARBA00022989"/>
    </source>
</evidence>
<dbReference type="OMA" id="PMVYISI"/>
<keyword evidence="2 5" id="KW-0812">Transmembrane</keyword>
<feature type="transmembrane region" description="Helical" evidence="5">
    <location>
        <begin position="260"/>
        <end position="283"/>
    </location>
</feature>
<dbReference type="GO" id="GO:0016020">
    <property type="term" value="C:membrane"/>
    <property type="evidence" value="ECO:0007669"/>
    <property type="project" value="UniProtKB-SubCell"/>
</dbReference>
<feature type="transmembrane region" description="Helical" evidence="5">
    <location>
        <begin position="289"/>
        <end position="311"/>
    </location>
</feature>
<dbReference type="Pfam" id="PF05653">
    <property type="entry name" value="Mg_trans_NIPA"/>
    <property type="match status" value="1"/>
</dbReference>
<dbReference type="InterPro" id="IPR008521">
    <property type="entry name" value="Mg_trans_NIPA"/>
</dbReference>
<sequence length="442" mass="48446">MGCEKKNVTSALWYVGVILSIVGSVMTNMGVNMQKYSFMSEAKRCVNMKRGYFRQPLWVFGLALVVGGSGLDFVALGFLPQSLATPVGGSTMVANVVFASLFLKEKFSRTDAMGTALVLTGICIVAAFAEKESNCYTVDELVKLYQEPLFVMYCVLMGASCVGLYVLAEKLERLLRDFGSSSPKYKRFARLHPLCYPALSGVFGAQSILFAKSVAELVKTTAEGTNQFAKVGTYAISLSMFACIFLQIHWLAHGLQSFDAVFIVPVFQCFFISVSIFGGGVYFKEFAKMSALALGMFFFGASVTLSGVYLLSKREMNALRPAGKFRAVVKMIIFIKRAQKAKNIEHRWVQGKDVEKTSPTAKAIPATLPKCTSFKLSKASVMPVDPRHHKLSDSPTLELECSTREAAGESTKLAKCDSFINTSTFIDASGAEIEFTHKKLDK</sequence>
<keyword evidence="3 5" id="KW-1133">Transmembrane helix</keyword>
<evidence type="ECO:0008006" key="8">
    <source>
        <dbReference type="Google" id="ProtNLM"/>
    </source>
</evidence>
<comment type="subcellular location">
    <subcellularLocation>
        <location evidence="1">Membrane</location>
        <topology evidence="1">Multi-pass membrane protein</topology>
    </subcellularLocation>
</comment>
<keyword evidence="7" id="KW-1185">Reference proteome</keyword>
<dbReference type="GO" id="GO:0015095">
    <property type="term" value="F:magnesium ion transmembrane transporter activity"/>
    <property type="evidence" value="ECO:0007669"/>
    <property type="project" value="InterPro"/>
</dbReference>
<proteinExistence type="predicted"/>
<feature type="transmembrane region" description="Helical" evidence="5">
    <location>
        <begin position="12"/>
        <end position="31"/>
    </location>
</feature>
<protein>
    <recommendedName>
        <fullName evidence="8">Magnesium transporter NIPA2</fullName>
    </recommendedName>
</protein>
<evidence type="ECO:0000256" key="2">
    <source>
        <dbReference type="ARBA" id="ARBA00022692"/>
    </source>
</evidence>
<reference evidence="7" key="2">
    <citation type="submission" date="2010-04" db="EMBL/GenBank/DDBJ databases">
        <authorList>
            <person name="Buell R."/>
            <person name="Hamilton J."/>
            <person name="Hostetler J."/>
        </authorList>
    </citation>
    <scope>NUCLEOTIDE SEQUENCE [LARGE SCALE GENOMIC DNA]</scope>
    <source>
        <strain evidence="7">DAOM:BR144</strain>
    </source>
</reference>
<dbReference type="HOGENOM" id="CLU_051596_0_0_1"/>
<dbReference type="eggNOG" id="KOG2922">
    <property type="taxonomic scope" value="Eukaryota"/>
</dbReference>
<accession>K3X7E1</accession>
<evidence type="ECO:0000313" key="7">
    <source>
        <dbReference type="Proteomes" id="UP000019132"/>
    </source>
</evidence>
<evidence type="ECO:0000256" key="4">
    <source>
        <dbReference type="ARBA" id="ARBA00023136"/>
    </source>
</evidence>
<feature type="transmembrane region" description="Helical" evidence="5">
    <location>
        <begin position="231"/>
        <end position="248"/>
    </location>
</feature>
<reference evidence="7" key="1">
    <citation type="journal article" date="2010" name="Genome Biol.">
        <title>Genome sequence of the necrotrophic plant pathogen Pythium ultimum reveals original pathogenicity mechanisms and effector repertoire.</title>
        <authorList>
            <person name="Levesque C.A."/>
            <person name="Brouwer H."/>
            <person name="Cano L."/>
            <person name="Hamilton J.P."/>
            <person name="Holt C."/>
            <person name="Huitema E."/>
            <person name="Raffaele S."/>
            <person name="Robideau G.P."/>
            <person name="Thines M."/>
            <person name="Win J."/>
            <person name="Zerillo M.M."/>
            <person name="Beakes G.W."/>
            <person name="Boore J.L."/>
            <person name="Busam D."/>
            <person name="Dumas B."/>
            <person name="Ferriera S."/>
            <person name="Fuerstenberg S.I."/>
            <person name="Gachon C.M."/>
            <person name="Gaulin E."/>
            <person name="Govers F."/>
            <person name="Grenville-Briggs L."/>
            <person name="Horner N."/>
            <person name="Hostetler J."/>
            <person name="Jiang R.H."/>
            <person name="Johnson J."/>
            <person name="Krajaejun T."/>
            <person name="Lin H."/>
            <person name="Meijer H.J."/>
            <person name="Moore B."/>
            <person name="Morris P."/>
            <person name="Phuntmart V."/>
            <person name="Puiu D."/>
            <person name="Shetty J."/>
            <person name="Stajich J.E."/>
            <person name="Tripathy S."/>
            <person name="Wawra S."/>
            <person name="van West P."/>
            <person name="Whitty B.R."/>
            <person name="Coutinho P.M."/>
            <person name="Henrissat B."/>
            <person name="Martin F."/>
            <person name="Thomas P.D."/>
            <person name="Tyler B.M."/>
            <person name="De Vries R.P."/>
            <person name="Kamoun S."/>
            <person name="Yandell M."/>
            <person name="Tisserat N."/>
            <person name="Buell C.R."/>
        </authorList>
    </citation>
    <scope>NUCLEOTIDE SEQUENCE</scope>
    <source>
        <strain evidence="7">DAOM:BR144</strain>
    </source>
</reference>
<dbReference type="PANTHER" id="PTHR12570:SF9">
    <property type="entry name" value="MAGNESIUM TRANSPORTER NIPA8-RELATED"/>
    <property type="match status" value="1"/>
</dbReference>
<feature type="transmembrane region" description="Helical" evidence="5">
    <location>
        <begin position="110"/>
        <end position="129"/>
    </location>
</feature>
<feature type="transmembrane region" description="Helical" evidence="5">
    <location>
        <begin position="189"/>
        <end position="211"/>
    </location>
</feature>
<dbReference type="InterPro" id="IPR037185">
    <property type="entry name" value="EmrE-like"/>
</dbReference>
<keyword evidence="4 5" id="KW-0472">Membrane</keyword>
<evidence type="ECO:0000313" key="6">
    <source>
        <dbReference type="EnsemblProtists" id="PYU1_T013140"/>
    </source>
</evidence>
<dbReference type="EnsemblProtists" id="PYU1_T013140">
    <property type="protein sequence ID" value="PYU1_T013140"/>
    <property type="gene ID" value="PYU1_G013113"/>
</dbReference>
<dbReference type="EMBL" id="GL376577">
    <property type="status" value="NOT_ANNOTATED_CDS"/>
    <property type="molecule type" value="Genomic_DNA"/>
</dbReference>
<dbReference type="Gene3D" id="1.10.3730.20">
    <property type="match status" value="1"/>
</dbReference>
<dbReference type="FunCoup" id="K3X7E1">
    <property type="interactions" value="53"/>
</dbReference>
<feature type="transmembrane region" description="Helical" evidence="5">
    <location>
        <begin position="52"/>
        <end position="71"/>
    </location>
</feature>
<dbReference type="Proteomes" id="UP000019132">
    <property type="component" value="Unassembled WGS sequence"/>
</dbReference>
<organism evidence="6 7">
    <name type="scientific">Globisporangium ultimum (strain ATCC 200006 / CBS 805.95 / DAOM BR144)</name>
    <name type="common">Pythium ultimum</name>
    <dbReference type="NCBI Taxonomy" id="431595"/>
    <lineage>
        <taxon>Eukaryota</taxon>
        <taxon>Sar</taxon>
        <taxon>Stramenopiles</taxon>
        <taxon>Oomycota</taxon>
        <taxon>Peronosporomycetes</taxon>
        <taxon>Pythiales</taxon>
        <taxon>Pythiaceae</taxon>
        <taxon>Globisporangium</taxon>
    </lineage>
</organism>